<gene>
    <name evidence="1" type="ORF">GKZ27_07230</name>
</gene>
<reference evidence="1 2" key="1">
    <citation type="submission" date="2019-12" db="EMBL/GenBank/DDBJ databases">
        <title>Microbes associate with the intestines of laboratory mice.</title>
        <authorList>
            <person name="Navarre W."/>
            <person name="Wong E."/>
        </authorList>
    </citation>
    <scope>NUCLEOTIDE SEQUENCE [LARGE SCALE GENOMIC DNA]</scope>
    <source>
        <strain evidence="1 2">NM66_B29</strain>
    </source>
</reference>
<dbReference type="AlphaFoldDB" id="A0A6N8JQ52"/>
<keyword evidence="2" id="KW-1185">Reference proteome</keyword>
<accession>A0A6N8JQ52</accession>
<evidence type="ECO:0000313" key="1">
    <source>
        <dbReference type="EMBL" id="MVX61244.1"/>
    </source>
</evidence>
<proteinExistence type="predicted"/>
<protein>
    <submittedName>
        <fullName evidence="1">Uncharacterized protein</fullName>
    </submittedName>
</protein>
<comment type="caution">
    <text evidence="1">The sequence shown here is derived from an EMBL/GenBank/DDBJ whole genome shotgun (WGS) entry which is preliminary data.</text>
</comment>
<dbReference type="RefSeq" id="WP_160346309.1">
    <property type="nucleotide sequence ID" value="NZ_WSRR01000016.1"/>
</dbReference>
<name>A0A6N8JQ52_9ACTN</name>
<evidence type="ECO:0000313" key="2">
    <source>
        <dbReference type="Proteomes" id="UP000463388"/>
    </source>
</evidence>
<dbReference type="EMBL" id="WSRR01000016">
    <property type="protein sequence ID" value="MVX61244.1"/>
    <property type="molecule type" value="Genomic_DNA"/>
</dbReference>
<organism evidence="1 2">
    <name type="scientific">Adlercreutzia mucosicola</name>
    <dbReference type="NCBI Taxonomy" id="580026"/>
    <lineage>
        <taxon>Bacteria</taxon>
        <taxon>Bacillati</taxon>
        <taxon>Actinomycetota</taxon>
        <taxon>Coriobacteriia</taxon>
        <taxon>Eggerthellales</taxon>
        <taxon>Eggerthellaceae</taxon>
        <taxon>Adlercreutzia</taxon>
    </lineage>
</organism>
<sequence>MDYQELSKTFYKSSSTDRFAELDEQARYRRAMPSSFDLGLETPNGALFIAMPREFSFSMSRFFALREKSHRLCGPFLLLLRRH</sequence>
<dbReference type="Proteomes" id="UP000463388">
    <property type="component" value="Unassembled WGS sequence"/>
</dbReference>